<protein>
    <submittedName>
        <fullName evidence="1">(northern house mosquito) hypothetical protein</fullName>
    </submittedName>
</protein>
<dbReference type="EMBL" id="HBUE01080868">
    <property type="protein sequence ID" value="CAG6477428.1"/>
    <property type="molecule type" value="Transcribed_RNA"/>
</dbReference>
<dbReference type="EMBL" id="HBUE01080873">
    <property type="protein sequence ID" value="CAG6477431.1"/>
    <property type="molecule type" value="Transcribed_RNA"/>
</dbReference>
<accession>A0A8D8BL73</accession>
<proteinExistence type="predicted"/>
<dbReference type="AlphaFoldDB" id="A0A8D8BL73"/>
<evidence type="ECO:0000313" key="1">
    <source>
        <dbReference type="EMBL" id="CAG6477428.1"/>
    </source>
</evidence>
<sequence>MAMLPPLEVLQRVACKAENQPSLADLSEFPKIFIFDGTCLTSAENRTTIWKPVPTWPLNAGRQLCKLVGSIRGDSVNDDGEIMDHGPNLLQHLKETWNF</sequence>
<organism evidence="1">
    <name type="scientific">Culex pipiens</name>
    <name type="common">House mosquito</name>
    <dbReference type="NCBI Taxonomy" id="7175"/>
    <lineage>
        <taxon>Eukaryota</taxon>
        <taxon>Metazoa</taxon>
        <taxon>Ecdysozoa</taxon>
        <taxon>Arthropoda</taxon>
        <taxon>Hexapoda</taxon>
        <taxon>Insecta</taxon>
        <taxon>Pterygota</taxon>
        <taxon>Neoptera</taxon>
        <taxon>Endopterygota</taxon>
        <taxon>Diptera</taxon>
        <taxon>Nematocera</taxon>
        <taxon>Culicoidea</taxon>
        <taxon>Culicidae</taxon>
        <taxon>Culicinae</taxon>
        <taxon>Culicini</taxon>
        <taxon>Culex</taxon>
        <taxon>Culex</taxon>
    </lineage>
</organism>
<name>A0A8D8BL73_CULPI</name>
<reference evidence="1" key="1">
    <citation type="submission" date="2021-05" db="EMBL/GenBank/DDBJ databases">
        <authorList>
            <person name="Alioto T."/>
            <person name="Alioto T."/>
            <person name="Gomez Garrido J."/>
        </authorList>
    </citation>
    <scope>NUCLEOTIDE SEQUENCE</scope>
</reference>